<proteinExistence type="predicted"/>
<reference evidence="2 3" key="1">
    <citation type="submission" date="2018-03" db="EMBL/GenBank/DDBJ databases">
        <authorList>
            <person name="Guldener U."/>
        </authorList>
    </citation>
    <scope>NUCLEOTIDE SEQUENCE [LARGE SCALE GENOMIC DNA]</scope>
    <source>
        <strain evidence="2 3">DAOM196992</strain>
    </source>
</reference>
<evidence type="ECO:0000313" key="3">
    <source>
        <dbReference type="Proteomes" id="UP000323386"/>
    </source>
</evidence>
<evidence type="ECO:0000256" key="1">
    <source>
        <dbReference type="SAM" id="MobiDB-lite"/>
    </source>
</evidence>
<keyword evidence="3" id="KW-1185">Reference proteome</keyword>
<dbReference type="EMBL" id="OOIP01000025">
    <property type="protein sequence ID" value="SPO41141.1"/>
    <property type="molecule type" value="Genomic_DNA"/>
</dbReference>
<name>A0A5C3FCG6_9BASI</name>
<accession>A0A5C3FCG6</accession>
<dbReference type="Proteomes" id="UP000323386">
    <property type="component" value="Unassembled WGS sequence"/>
</dbReference>
<sequence length="184" mass="19450">MATTAALRLELEAHAMLPPCQSAHLVEINKGALSPVVTLEPVVVARSSASGAECRSRRDVRKAGWTAAAGPRVRSIACPLRCSSAARPPSGPDATRPHLPRRSMPPPDAHAGHGSDRGPVSLRLLACRPIQPVGPYGQDAVAEEQEAVLPRPATGSYRWYSSSGPTWLACFATSARAPRRAAPR</sequence>
<feature type="region of interest" description="Disordered" evidence="1">
    <location>
        <begin position="84"/>
        <end position="118"/>
    </location>
</feature>
<evidence type="ECO:0000313" key="2">
    <source>
        <dbReference type="EMBL" id="SPO41141.1"/>
    </source>
</evidence>
<protein>
    <submittedName>
        <fullName evidence="2">Uncharacterized protein</fullName>
    </submittedName>
</protein>
<dbReference type="AlphaFoldDB" id="A0A5C3FCG6"/>
<gene>
    <name evidence="2" type="ORF">PSFLO_06623</name>
</gene>
<organism evidence="2 3">
    <name type="scientific">Pseudozyma flocculosa</name>
    <dbReference type="NCBI Taxonomy" id="84751"/>
    <lineage>
        <taxon>Eukaryota</taxon>
        <taxon>Fungi</taxon>
        <taxon>Dikarya</taxon>
        <taxon>Basidiomycota</taxon>
        <taxon>Ustilaginomycotina</taxon>
        <taxon>Ustilaginomycetes</taxon>
        <taxon>Ustilaginales</taxon>
        <taxon>Ustilaginaceae</taxon>
        <taxon>Pseudozyma</taxon>
    </lineage>
</organism>